<evidence type="ECO:0000313" key="6">
    <source>
        <dbReference type="Proteomes" id="UP000308199"/>
    </source>
</evidence>
<keyword evidence="2" id="KW-0539">Nucleus</keyword>
<dbReference type="Proteomes" id="UP000308199">
    <property type="component" value="Unassembled WGS sequence"/>
</dbReference>
<feature type="domain" description="RED-like N-terminal" evidence="4">
    <location>
        <begin position="53"/>
        <end position="142"/>
    </location>
</feature>
<feature type="compositionally biased region" description="Basic residues" evidence="3">
    <location>
        <begin position="453"/>
        <end position="462"/>
    </location>
</feature>
<feature type="compositionally biased region" description="Basic and acidic residues" evidence="3">
    <location>
        <begin position="197"/>
        <end position="211"/>
    </location>
</feature>
<evidence type="ECO:0000256" key="2">
    <source>
        <dbReference type="ARBA" id="ARBA00023242"/>
    </source>
</evidence>
<feature type="region of interest" description="Disordered" evidence="3">
    <location>
        <begin position="449"/>
        <end position="504"/>
    </location>
</feature>
<dbReference type="OrthoDB" id="3366823at2759"/>
<feature type="compositionally biased region" description="Basic and acidic residues" evidence="3">
    <location>
        <begin position="172"/>
        <end position="186"/>
    </location>
</feature>
<feature type="compositionally biased region" description="Low complexity" evidence="3">
    <location>
        <begin position="425"/>
        <end position="436"/>
    </location>
</feature>
<keyword evidence="6" id="KW-1185">Reference proteome</keyword>
<dbReference type="AlphaFoldDB" id="A0A4S4L7G3"/>
<feature type="compositionally biased region" description="Basic and acidic residues" evidence="3">
    <location>
        <begin position="374"/>
        <end position="385"/>
    </location>
</feature>
<proteinExistence type="predicted"/>
<feature type="compositionally biased region" description="Basic and acidic residues" evidence="3">
    <location>
        <begin position="48"/>
        <end position="72"/>
    </location>
</feature>
<feature type="compositionally biased region" description="Polar residues" evidence="3">
    <location>
        <begin position="31"/>
        <end position="47"/>
    </location>
</feature>
<reference evidence="5 6" key="1">
    <citation type="submission" date="2019-02" db="EMBL/GenBank/DDBJ databases">
        <title>Genome sequencing of the rare red list fungi Phellinidium pouzarii.</title>
        <authorList>
            <person name="Buettner E."/>
            <person name="Kellner H."/>
        </authorList>
    </citation>
    <scope>NUCLEOTIDE SEQUENCE [LARGE SCALE GENOMIC DNA]</scope>
    <source>
        <strain evidence="5 6">DSM 108285</strain>
    </source>
</reference>
<feature type="compositionally biased region" description="Low complexity" evidence="3">
    <location>
        <begin position="252"/>
        <end position="268"/>
    </location>
</feature>
<dbReference type="PANTHER" id="PTHR12765">
    <property type="entry name" value="RED PROTEIN IK FACTOR CYTOKINE IK"/>
    <property type="match status" value="1"/>
</dbReference>
<evidence type="ECO:0000256" key="3">
    <source>
        <dbReference type="SAM" id="MobiDB-lite"/>
    </source>
</evidence>
<accession>A0A4S4L7G3</accession>
<sequence>MDQDAFRKLLVVPKQGRAAQRFPIARDSLLPSKTNASQPQPTVASSKSEFKPRKIKKKTDLDYRDRAAERRQGVAGDFAEASVLENFEKQHADEDKEAVEEQRRYLGGDSEHTILVKGLDFALLEQTRARAAVSTSKEDDEMLEAAFHGVALPPLPEPSVPDVNLSSSKKRTREDILRELKQKREASSIVASGSVPDEVKALEEAKREGKFKPIGFKPIGSSSASAKDKVKAGKDKESRRKKKRKVEIAEGSSTKTKATATTTVSVVTMNEGPTPNISGTTAVQMQKVNEQSPQQESQLDPAPPNEDLDIFAEAGEYEGVNFDDDDDGNDEESLKRDTRVTNAVPEYAHPLSPKQPAGRKWFDDDEPLSPPPEHSLRSLPDDKGKGKGKTQPTSVEERAEARNLGVDARGDIEAGQDREAERSARLAPLASSAVPSIRDILAADSALEAEQKRRARKEKRKAGGGGGGGADESEVGKKVAAEAKLNRDYQKLKAYTEKKRGAGS</sequence>
<dbReference type="InterPro" id="IPR039896">
    <property type="entry name" value="Red-like"/>
</dbReference>
<feature type="compositionally biased region" description="Basic and acidic residues" evidence="3">
    <location>
        <begin position="86"/>
        <end position="107"/>
    </location>
</feature>
<protein>
    <recommendedName>
        <fullName evidence="4">RED-like N-terminal domain-containing protein</fullName>
    </recommendedName>
</protein>
<evidence type="ECO:0000256" key="1">
    <source>
        <dbReference type="ARBA" id="ARBA00004123"/>
    </source>
</evidence>
<organism evidence="5 6">
    <name type="scientific">Phellinidium pouzarii</name>
    <dbReference type="NCBI Taxonomy" id="167371"/>
    <lineage>
        <taxon>Eukaryota</taxon>
        <taxon>Fungi</taxon>
        <taxon>Dikarya</taxon>
        <taxon>Basidiomycota</taxon>
        <taxon>Agaricomycotina</taxon>
        <taxon>Agaricomycetes</taxon>
        <taxon>Hymenochaetales</taxon>
        <taxon>Hymenochaetaceae</taxon>
        <taxon>Phellinidium</taxon>
    </lineage>
</organism>
<dbReference type="Pfam" id="PF07808">
    <property type="entry name" value="RED_N"/>
    <property type="match status" value="1"/>
</dbReference>
<comment type="caution">
    <text evidence="5">The sequence shown here is derived from an EMBL/GenBank/DDBJ whole genome shotgun (WGS) entry which is preliminary data.</text>
</comment>
<evidence type="ECO:0000313" key="5">
    <source>
        <dbReference type="EMBL" id="THH07399.1"/>
    </source>
</evidence>
<dbReference type="EMBL" id="SGPK01000145">
    <property type="protein sequence ID" value="THH07399.1"/>
    <property type="molecule type" value="Genomic_DNA"/>
</dbReference>
<feature type="compositionally biased region" description="Basic and acidic residues" evidence="3">
    <location>
        <begin position="226"/>
        <end position="238"/>
    </location>
</feature>
<feature type="compositionally biased region" description="Acidic residues" evidence="3">
    <location>
        <begin position="321"/>
        <end position="331"/>
    </location>
</feature>
<name>A0A4S4L7G3_9AGAM</name>
<comment type="subcellular location">
    <subcellularLocation>
        <location evidence="1">Nucleus</location>
    </subcellularLocation>
</comment>
<feature type="region of interest" description="Disordered" evidence="3">
    <location>
        <begin position="150"/>
        <end position="436"/>
    </location>
</feature>
<feature type="compositionally biased region" description="Basic and acidic residues" evidence="3">
    <location>
        <begin position="474"/>
        <end position="504"/>
    </location>
</feature>
<evidence type="ECO:0000259" key="4">
    <source>
        <dbReference type="Pfam" id="PF07808"/>
    </source>
</evidence>
<feature type="region of interest" description="Disordered" evidence="3">
    <location>
        <begin position="22"/>
        <end position="107"/>
    </location>
</feature>
<gene>
    <name evidence="5" type="ORF">EW145_g3408</name>
</gene>
<dbReference type="GO" id="GO:0005634">
    <property type="term" value="C:nucleus"/>
    <property type="evidence" value="ECO:0007669"/>
    <property type="project" value="UniProtKB-SubCell"/>
</dbReference>
<dbReference type="InterPro" id="IPR012916">
    <property type="entry name" value="RED_N"/>
</dbReference>
<feature type="compositionally biased region" description="Polar residues" evidence="3">
    <location>
        <begin position="271"/>
        <end position="298"/>
    </location>
</feature>
<feature type="compositionally biased region" description="Basic and acidic residues" evidence="3">
    <location>
        <begin position="408"/>
        <end position="424"/>
    </location>
</feature>